<dbReference type="AlphaFoldDB" id="A0AAV7U2I0"/>
<reference evidence="2" key="1">
    <citation type="journal article" date="2022" name="bioRxiv">
        <title>Sequencing and chromosome-scale assembly of the giantPleurodeles waltlgenome.</title>
        <authorList>
            <person name="Brown T."/>
            <person name="Elewa A."/>
            <person name="Iarovenko S."/>
            <person name="Subramanian E."/>
            <person name="Araus A.J."/>
            <person name="Petzold A."/>
            <person name="Susuki M."/>
            <person name="Suzuki K.-i.T."/>
            <person name="Hayashi T."/>
            <person name="Toyoda A."/>
            <person name="Oliveira C."/>
            <person name="Osipova E."/>
            <person name="Leigh N.D."/>
            <person name="Simon A."/>
            <person name="Yun M.H."/>
        </authorList>
    </citation>
    <scope>NUCLEOTIDE SEQUENCE</scope>
    <source>
        <strain evidence="2">20211129_DDA</strain>
        <tissue evidence="2">Liver</tissue>
    </source>
</reference>
<evidence type="ECO:0000313" key="3">
    <source>
        <dbReference type="Proteomes" id="UP001066276"/>
    </source>
</evidence>
<organism evidence="2 3">
    <name type="scientific">Pleurodeles waltl</name>
    <name type="common">Iberian ribbed newt</name>
    <dbReference type="NCBI Taxonomy" id="8319"/>
    <lineage>
        <taxon>Eukaryota</taxon>
        <taxon>Metazoa</taxon>
        <taxon>Chordata</taxon>
        <taxon>Craniata</taxon>
        <taxon>Vertebrata</taxon>
        <taxon>Euteleostomi</taxon>
        <taxon>Amphibia</taxon>
        <taxon>Batrachia</taxon>
        <taxon>Caudata</taxon>
        <taxon>Salamandroidea</taxon>
        <taxon>Salamandridae</taxon>
        <taxon>Pleurodelinae</taxon>
        <taxon>Pleurodeles</taxon>
    </lineage>
</organism>
<dbReference type="EMBL" id="JANPWB010000006">
    <property type="protein sequence ID" value="KAJ1182319.1"/>
    <property type="molecule type" value="Genomic_DNA"/>
</dbReference>
<name>A0AAV7U2I0_PLEWA</name>
<keyword evidence="3" id="KW-1185">Reference proteome</keyword>
<dbReference type="Proteomes" id="UP001066276">
    <property type="component" value="Chromosome 3_2"/>
</dbReference>
<proteinExistence type="predicted"/>
<feature type="compositionally biased region" description="Basic and acidic residues" evidence="1">
    <location>
        <begin position="91"/>
        <end position="109"/>
    </location>
</feature>
<feature type="compositionally biased region" description="Basic and acidic residues" evidence="1">
    <location>
        <begin position="143"/>
        <end position="155"/>
    </location>
</feature>
<accession>A0AAV7U2I0</accession>
<feature type="region of interest" description="Disordered" evidence="1">
    <location>
        <begin position="47"/>
        <end position="155"/>
    </location>
</feature>
<sequence length="155" mass="16868">MMLRLSLSVSRAKTQQNTCHPQGQLLCYSELLLGDEVLCPAVLRRPSDQTHPGSSVNADIGAPAANPVLNPEEGGVFKPLTSTPKGSNGFPRDRQRNEEEATAERRGGEDDRDQQQNGEEETTRKNPDEGDSSTTTLTMPGGTDRRRRGEQTGHA</sequence>
<gene>
    <name evidence="2" type="ORF">NDU88_007511</name>
</gene>
<comment type="caution">
    <text evidence="2">The sequence shown here is derived from an EMBL/GenBank/DDBJ whole genome shotgun (WGS) entry which is preliminary data.</text>
</comment>
<evidence type="ECO:0000256" key="1">
    <source>
        <dbReference type="SAM" id="MobiDB-lite"/>
    </source>
</evidence>
<protein>
    <submittedName>
        <fullName evidence="2">Uncharacterized protein</fullName>
    </submittedName>
</protein>
<evidence type="ECO:0000313" key="2">
    <source>
        <dbReference type="EMBL" id="KAJ1182319.1"/>
    </source>
</evidence>